<gene>
    <name evidence="2" type="ORF">TCON_0105</name>
</gene>
<comment type="caution">
    <text evidence="2">The sequence shown here is derived from an EMBL/GenBank/DDBJ whole genome shotgun (WGS) entry which is preliminary data.</text>
</comment>
<evidence type="ECO:0000313" key="2">
    <source>
        <dbReference type="EMBL" id="KAF7684730.1"/>
    </source>
</evidence>
<name>A0ABQ7I2T6_9MICR</name>
<reference evidence="2 3" key="1">
    <citation type="submission" date="2019-01" db="EMBL/GenBank/DDBJ databases">
        <title>Genomes sequencing and comparative genomics of infectious freshwater microsporidia, Cucumispora dikerogammari and Thelohania contejeani.</title>
        <authorList>
            <person name="Cormier A."/>
            <person name="Giraud I."/>
            <person name="Wattier R."/>
            <person name="Teixeira M."/>
            <person name="Grandjean F."/>
            <person name="Rigaud T."/>
            <person name="Cordaux R."/>
        </authorList>
    </citation>
    <scope>NUCLEOTIDE SEQUENCE [LARGE SCALE GENOMIC DNA]</scope>
    <source>
        <strain evidence="2">T1</strain>
        <tissue evidence="2">Spores</tissue>
    </source>
</reference>
<dbReference type="EMBL" id="SBIQ01000003">
    <property type="protein sequence ID" value="KAF7684730.1"/>
    <property type="molecule type" value="Genomic_DNA"/>
</dbReference>
<evidence type="ECO:0000256" key="1">
    <source>
        <dbReference type="SAM" id="SignalP"/>
    </source>
</evidence>
<feature type="signal peptide" evidence="1">
    <location>
        <begin position="1"/>
        <end position="21"/>
    </location>
</feature>
<accession>A0ABQ7I2T6</accession>
<sequence length="332" mass="39109">MTINNLLQWLIIVTLTRLSYNGLYFSGFNQAFTYISSHNLRYAPRGLYEYDRIIIPNKESDTFMVEGSEAYYGQKLDKIDATTSEFFKIINSLLYKPFRIRISSNNKLVYLYGNHPAIYPIKVFFLKKDFFEERNSKFINDGFGRIVKEKDEYYLYEELIEIDKGIIVPKDTTDFSTLNALLSFIFYDFFDQYVFLIYKNCIIGLFEKREYLIFPIGEDVYTNIIKIPTFNKYAPCHEPIVIFLSTGTFYFSSRNMTGHIKMVILDYKKMDYSTFLGTIVDRKIDPVVLEEFKKLDFSQAISKIEWPGVPGMLDRVLNVLESEHTYIIPENQ</sequence>
<evidence type="ECO:0000313" key="3">
    <source>
        <dbReference type="Proteomes" id="UP001516464"/>
    </source>
</evidence>
<keyword evidence="3" id="KW-1185">Reference proteome</keyword>
<organism evidence="2 3">
    <name type="scientific">Astathelohania contejeani</name>
    <dbReference type="NCBI Taxonomy" id="164912"/>
    <lineage>
        <taxon>Eukaryota</taxon>
        <taxon>Fungi</taxon>
        <taxon>Fungi incertae sedis</taxon>
        <taxon>Microsporidia</taxon>
        <taxon>Astathelohaniidae</taxon>
        <taxon>Astathelohania</taxon>
    </lineage>
</organism>
<keyword evidence="1" id="KW-0732">Signal</keyword>
<dbReference type="Proteomes" id="UP001516464">
    <property type="component" value="Unassembled WGS sequence"/>
</dbReference>
<proteinExistence type="predicted"/>
<protein>
    <submittedName>
        <fullName evidence="2">Uncharacterized protein</fullName>
    </submittedName>
</protein>
<feature type="chain" id="PRO_5046182812" evidence="1">
    <location>
        <begin position="22"/>
        <end position="332"/>
    </location>
</feature>